<reference evidence="2 3" key="1">
    <citation type="submission" date="2016-10" db="EMBL/GenBank/DDBJ databases">
        <authorList>
            <person name="de Groot N.N."/>
        </authorList>
    </citation>
    <scope>NUCLEOTIDE SEQUENCE [LARGE SCALE GENOMIC DNA]</scope>
    <source>
        <strain evidence="2 3">DSM 20117</strain>
    </source>
</reference>
<organism evidence="2 3">
    <name type="scientific">Crystallibacter crystallopoietes</name>
    <dbReference type="NCBI Taxonomy" id="37928"/>
    <lineage>
        <taxon>Bacteria</taxon>
        <taxon>Bacillati</taxon>
        <taxon>Actinomycetota</taxon>
        <taxon>Actinomycetes</taxon>
        <taxon>Micrococcales</taxon>
        <taxon>Micrococcaceae</taxon>
        <taxon>Crystallibacter</taxon>
    </lineage>
</organism>
<dbReference type="AlphaFoldDB" id="A0A1H1FHU3"/>
<dbReference type="GO" id="GO:0016740">
    <property type="term" value="F:transferase activity"/>
    <property type="evidence" value="ECO:0007669"/>
    <property type="project" value="UniProtKB-KW"/>
</dbReference>
<name>A0A1H1FHU3_9MICC</name>
<dbReference type="EMBL" id="FNKH01000002">
    <property type="protein sequence ID" value="SDR00663.1"/>
    <property type="molecule type" value="Genomic_DNA"/>
</dbReference>
<dbReference type="STRING" id="37928.SAMN04489742_3466"/>
<keyword evidence="2" id="KW-0808">Transferase</keyword>
<evidence type="ECO:0000313" key="2">
    <source>
        <dbReference type="EMBL" id="SDR00663.1"/>
    </source>
</evidence>
<dbReference type="Proteomes" id="UP000181917">
    <property type="component" value="Unassembled WGS sequence"/>
</dbReference>
<protein>
    <submittedName>
        <fullName evidence="2">Glycosyltransferase like family 2</fullName>
    </submittedName>
</protein>
<dbReference type="Gene3D" id="3.90.550.10">
    <property type="entry name" value="Spore Coat Polysaccharide Biosynthesis Protein SpsA, Chain A"/>
    <property type="match status" value="1"/>
</dbReference>
<dbReference type="RefSeq" id="WP_074701600.1">
    <property type="nucleotide sequence ID" value="NZ_CP018863.1"/>
</dbReference>
<evidence type="ECO:0000313" key="3">
    <source>
        <dbReference type="Proteomes" id="UP000181917"/>
    </source>
</evidence>
<feature type="domain" description="Glycosyltransferase 2-like" evidence="1">
    <location>
        <begin position="12"/>
        <end position="171"/>
    </location>
</feature>
<evidence type="ECO:0000259" key="1">
    <source>
        <dbReference type="Pfam" id="PF00535"/>
    </source>
</evidence>
<dbReference type="Pfam" id="PF00535">
    <property type="entry name" value="Glycos_transf_2"/>
    <property type="match status" value="1"/>
</dbReference>
<accession>A0A1H1FHU3</accession>
<dbReference type="InterPro" id="IPR001173">
    <property type="entry name" value="Glyco_trans_2-like"/>
</dbReference>
<keyword evidence="3" id="KW-1185">Reference proteome</keyword>
<dbReference type="KEGG" id="acry:AC20117_00160"/>
<dbReference type="SUPFAM" id="SSF53448">
    <property type="entry name" value="Nucleotide-diphospho-sugar transferases"/>
    <property type="match status" value="1"/>
</dbReference>
<dbReference type="InterPro" id="IPR029044">
    <property type="entry name" value="Nucleotide-diphossugar_trans"/>
</dbReference>
<gene>
    <name evidence="2" type="ORF">SAMN04489742_3466</name>
</gene>
<proteinExistence type="predicted"/>
<dbReference type="OrthoDB" id="3171021at2"/>
<sequence length="387" mass="41898">MTDRQAPAAELIIAVHSADRPIRRAVESVLAAAAPGRVLATVVCHNLEPAPIRAMLAGLPAEQVRVLALADGIRSPAGPFNYGLEHAVARFVGIMGSDDTLETGAVDAWQAAAEDAGAAVVMAPMRLQGGRRILTPRARVFRGMLVNPVRDRLAYRTAPLGLFRRDLLSKHGLALTPELRTGEDLEFGLKLWFSGERIAYPAQGPAYVVGNDAVERVTAAVLPLAEQFRDVRLLVAGMWFAALPERERTAVAVKILRGHVISAAVRRGPDFSWPAADRRELSRVIELVTGLAPAAPKVLSAPDERLLLELRDAASAEAVQESLRRRDAASALRRSLTLRRQDNFRVEAPLRSNLNSLLAAVTDTVLSALPPAARRHRPSPQHRKDAA</sequence>